<dbReference type="SMART" id="SM00487">
    <property type="entry name" value="DEXDc"/>
    <property type="match status" value="1"/>
</dbReference>
<evidence type="ECO:0000256" key="2">
    <source>
        <dbReference type="ARBA" id="ARBA00007025"/>
    </source>
</evidence>
<keyword evidence="7" id="KW-0067">ATP-binding</keyword>
<keyword evidence="16" id="KW-1185">Reference proteome</keyword>
<dbReference type="InterPro" id="IPR049730">
    <property type="entry name" value="SNF2/RAD54-like_C"/>
</dbReference>
<evidence type="ECO:0000259" key="15">
    <source>
        <dbReference type="PROSITE" id="PS51194"/>
    </source>
</evidence>
<dbReference type="FunFam" id="3.40.50.10810:FF:000014">
    <property type="entry name" value="SWI/SNF-related matrix-associated actin-dependent regulator of chromatin subfamily A containing DEAD/H box 1"/>
    <property type="match status" value="1"/>
</dbReference>
<evidence type="ECO:0000313" key="17">
    <source>
        <dbReference type="WBParaSite" id="TMUE_2000009802.1"/>
    </source>
</evidence>
<dbReference type="GO" id="GO:0003677">
    <property type="term" value="F:DNA binding"/>
    <property type="evidence" value="ECO:0007669"/>
    <property type="project" value="UniProtKB-KW"/>
</dbReference>
<dbReference type="CDD" id="cd18793">
    <property type="entry name" value="SF2_C_SNF"/>
    <property type="match status" value="1"/>
</dbReference>
<sequence length="1031" mass="116204">MRLWGDDVEVPWVNCLLVHCPREVRRDGIDCRFRGPTRYAAVTTSAARSELPSSNEVTAGLKSEPSDDSVNLEISGESTNSLLADSLNRWKEWKKSEDVSSPPHGGCNDEKQEDGSSFEDSGSDGERPSRSASKRKRTNSSEDAEAVDSEVASDDESDEVQSNCSEYQPTSASDDSSEGEWLNREAMKQSYAARKRQLIAYREQRNLSSGLISHPPKVQFDTTKFKSSLEMLRHLREERQKRRQQQTGGSSKKLSAGCSNETEFIEAPKVVIPTNNCETKAQNVKKKANRIPDDEDSYGAGLLKSRQILLSDEDDDNEGVGCAVNSNDAIASNERDDDSGAESLSCFPSLGTKRVRKRKVLMASDDETDNQGDSSEASAEVELNQGVSKSSKLRFKAMCLQFFETANEDELAAVPRCSRRMAKLIIEARPFGSFDRMMKLFEDRKGISTVVCKSYKQSVQLQGSLDKLLHSCEKIAAKLEKHISQMKEHSKGWVSKLALLSDSLALKPYQLVGLNWLILLREHGVNAVLADEMGLGKTVQVIAFLAYLKEHQVNQPNLIIVPASTLDNWLSELNRWCSSLSVLTYYGSAEDRCYIRQEVDCGRLSGFDVVLTTYQMAVGNSQDRAFHKRLKINYAIFDEAHMLKSCTTTRYKKLMQVNARQRILLTGTPLQNNLVELVSLMHFVMPKLFMKYAHNLKELLACFEVKNTVSALFKSSKIEQAKRIMKPFTLRRLKSEVLEQLPKKHERLELCELTETQGPLYNQLMSYCSDVLRDDADGTEKSQGNLCAMFMQLRKAANHPLLLRSLYTDETVRKMAKVLFKKGKQPMEVFYEELLEKSDFALHKLCCQNKKLFRLKLPISAILNSAKISALERILPDAKSKGSKVLLFSQFTTVLDILETYLQHKKYTYVRLDGSTPVVARKGLIDHFNESDVFVFLLSTRAGGLGVNLTSANIIILHDIDYNPHNDRQAEDRCHRVGQTKDVYVVKLIAKNTIDETMLACAQKKLVLERKVTAADDEEDIKSLLRQVFHS</sequence>
<feature type="compositionally biased region" description="Acidic residues" evidence="13">
    <location>
        <begin position="142"/>
        <end position="159"/>
    </location>
</feature>
<keyword evidence="9" id="KW-0238">DNA-binding</keyword>
<proteinExistence type="inferred from homology"/>
<name>A0A5S6QSC2_TRIMR</name>
<protein>
    <recommendedName>
        <fullName evidence="12">SWI/SNF-related matrix-associated actin-dependent regulator of chromatin subfamily A containing DEAD/H box 1 homolog</fullName>
        <ecNumber evidence="3">3.6.4.12</ecNumber>
    </recommendedName>
</protein>
<feature type="domain" description="Helicase ATP-binding" evidence="14">
    <location>
        <begin position="518"/>
        <end position="687"/>
    </location>
</feature>
<organism evidence="16 17">
    <name type="scientific">Trichuris muris</name>
    <name type="common">Mouse whipworm</name>
    <dbReference type="NCBI Taxonomy" id="70415"/>
    <lineage>
        <taxon>Eukaryota</taxon>
        <taxon>Metazoa</taxon>
        <taxon>Ecdysozoa</taxon>
        <taxon>Nematoda</taxon>
        <taxon>Enoplea</taxon>
        <taxon>Dorylaimia</taxon>
        <taxon>Trichinellida</taxon>
        <taxon>Trichuridae</taxon>
        <taxon>Trichuris</taxon>
    </lineage>
</organism>
<dbReference type="Pfam" id="PF00176">
    <property type="entry name" value="SNF2-rel_dom"/>
    <property type="match status" value="1"/>
</dbReference>
<evidence type="ECO:0000256" key="11">
    <source>
        <dbReference type="ARBA" id="ARBA00059294"/>
    </source>
</evidence>
<keyword evidence="6" id="KW-0347">Helicase</keyword>
<evidence type="ECO:0000313" key="16">
    <source>
        <dbReference type="Proteomes" id="UP000046395"/>
    </source>
</evidence>
<evidence type="ECO:0000256" key="10">
    <source>
        <dbReference type="ARBA" id="ARBA00023242"/>
    </source>
</evidence>
<evidence type="ECO:0000256" key="3">
    <source>
        <dbReference type="ARBA" id="ARBA00012551"/>
    </source>
</evidence>
<dbReference type="EC" id="3.6.4.12" evidence="3"/>
<dbReference type="InterPro" id="IPR038718">
    <property type="entry name" value="SNF2-like_sf"/>
</dbReference>
<feature type="region of interest" description="Disordered" evidence="13">
    <location>
        <begin position="238"/>
        <end position="258"/>
    </location>
</feature>
<dbReference type="InterPro" id="IPR014001">
    <property type="entry name" value="Helicase_ATP-bd"/>
</dbReference>
<dbReference type="InterPro" id="IPR000330">
    <property type="entry name" value="SNF2_N"/>
</dbReference>
<dbReference type="GO" id="GO:0005694">
    <property type="term" value="C:chromosome"/>
    <property type="evidence" value="ECO:0007669"/>
    <property type="project" value="UniProtKB-ARBA"/>
</dbReference>
<dbReference type="SMART" id="SM00490">
    <property type="entry name" value="HELICc"/>
    <property type="match status" value="1"/>
</dbReference>
<comment type="similarity">
    <text evidence="2">Belongs to the SNF2/RAD54 helicase family.</text>
</comment>
<dbReference type="GO" id="GO:0005524">
    <property type="term" value="F:ATP binding"/>
    <property type="evidence" value="ECO:0007669"/>
    <property type="project" value="UniProtKB-KW"/>
</dbReference>
<feature type="region of interest" description="Disordered" evidence="13">
    <location>
        <begin position="361"/>
        <end position="383"/>
    </location>
</feature>
<dbReference type="GO" id="GO:0003678">
    <property type="term" value="F:DNA helicase activity"/>
    <property type="evidence" value="ECO:0007669"/>
    <property type="project" value="UniProtKB-EC"/>
</dbReference>
<feature type="compositionally biased region" description="Polar residues" evidence="13">
    <location>
        <begin position="161"/>
        <end position="174"/>
    </location>
</feature>
<dbReference type="WBParaSite" id="TMUE_2000009802.1">
    <property type="protein sequence ID" value="TMUE_2000009802.1"/>
    <property type="gene ID" value="WBGene00285637"/>
</dbReference>
<evidence type="ECO:0000256" key="8">
    <source>
        <dbReference type="ARBA" id="ARBA00022853"/>
    </source>
</evidence>
<dbReference type="GO" id="GO:0006325">
    <property type="term" value="P:chromatin organization"/>
    <property type="evidence" value="ECO:0007669"/>
    <property type="project" value="UniProtKB-KW"/>
</dbReference>
<dbReference type="GO" id="GO:0016787">
    <property type="term" value="F:hydrolase activity"/>
    <property type="evidence" value="ECO:0007669"/>
    <property type="project" value="UniProtKB-KW"/>
</dbReference>
<dbReference type="PROSITE" id="PS51194">
    <property type="entry name" value="HELICASE_CTER"/>
    <property type="match status" value="1"/>
</dbReference>
<evidence type="ECO:0000259" key="14">
    <source>
        <dbReference type="PROSITE" id="PS51192"/>
    </source>
</evidence>
<keyword evidence="8" id="KW-0156">Chromatin regulator</keyword>
<evidence type="ECO:0000256" key="5">
    <source>
        <dbReference type="ARBA" id="ARBA00022801"/>
    </source>
</evidence>
<dbReference type="InterPro" id="IPR001650">
    <property type="entry name" value="Helicase_C-like"/>
</dbReference>
<evidence type="ECO:0000256" key="6">
    <source>
        <dbReference type="ARBA" id="ARBA00022806"/>
    </source>
</evidence>
<reference evidence="17" key="1">
    <citation type="submission" date="2019-12" db="UniProtKB">
        <authorList>
            <consortium name="WormBaseParasite"/>
        </authorList>
    </citation>
    <scope>IDENTIFICATION</scope>
</reference>
<dbReference type="Proteomes" id="UP000046395">
    <property type="component" value="Unassembled WGS sequence"/>
</dbReference>
<dbReference type="AlphaFoldDB" id="A0A5S6QSC2"/>
<dbReference type="PANTHER" id="PTHR10799">
    <property type="entry name" value="SNF2/RAD54 HELICASE FAMILY"/>
    <property type="match status" value="1"/>
</dbReference>
<feature type="region of interest" description="Disordered" evidence="13">
    <location>
        <begin position="44"/>
        <end position="73"/>
    </location>
</feature>
<keyword evidence="5" id="KW-0378">Hydrolase</keyword>
<feature type="domain" description="Helicase C-terminal" evidence="15">
    <location>
        <begin position="870"/>
        <end position="1025"/>
    </location>
</feature>
<keyword evidence="4" id="KW-0547">Nucleotide-binding</keyword>
<comment type="subcellular location">
    <subcellularLocation>
        <location evidence="1">Nucleus</location>
    </subcellularLocation>
</comment>
<accession>A0A5S6QSC2</accession>
<evidence type="ECO:0000256" key="1">
    <source>
        <dbReference type="ARBA" id="ARBA00004123"/>
    </source>
</evidence>
<dbReference type="Gene3D" id="3.40.50.10810">
    <property type="entry name" value="Tandem AAA-ATPase domain"/>
    <property type="match status" value="1"/>
</dbReference>
<feature type="region of interest" description="Disordered" evidence="13">
    <location>
        <begin position="94"/>
        <end position="180"/>
    </location>
</feature>
<evidence type="ECO:0000256" key="4">
    <source>
        <dbReference type="ARBA" id="ARBA00022741"/>
    </source>
</evidence>
<comment type="function">
    <text evidence="11">DNA helicase that possesses intrinsic ATP-dependent nucleosome-remodeling activity and is both required for DNA repair and heterochromatin organization. Promotes DNA end resection of double-strand breaks (DSBs) following DNA damage: probably acts by weakening histone DNA interactions in nucleosomes flanking DSBs.</text>
</comment>
<dbReference type="STRING" id="70415.A0A5S6QSC2"/>
<evidence type="ECO:0000256" key="13">
    <source>
        <dbReference type="SAM" id="MobiDB-lite"/>
    </source>
</evidence>
<feature type="compositionally biased region" description="Polar residues" evidence="13">
    <location>
        <begin position="247"/>
        <end position="258"/>
    </location>
</feature>
<dbReference type="PROSITE" id="PS51192">
    <property type="entry name" value="HELICASE_ATP_BIND_1"/>
    <property type="match status" value="1"/>
</dbReference>
<dbReference type="InterPro" id="IPR027417">
    <property type="entry name" value="P-loop_NTPase"/>
</dbReference>
<keyword evidence="10" id="KW-0539">Nucleus</keyword>
<dbReference type="GO" id="GO:0005634">
    <property type="term" value="C:nucleus"/>
    <property type="evidence" value="ECO:0007669"/>
    <property type="project" value="UniProtKB-SubCell"/>
</dbReference>
<evidence type="ECO:0000256" key="9">
    <source>
        <dbReference type="ARBA" id="ARBA00023125"/>
    </source>
</evidence>
<evidence type="ECO:0000256" key="12">
    <source>
        <dbReference type="ARBA" id="ARBA00069890"/>
    </source>
</evidence>
<feature type="compositionally biased region" description="Polar residues" evidence="13">
    <location>
        <begin position="44"/>
        <end position="57"/>
    </location>
</feature>
<evidence type="ECO:0000256" key="7">
    <source>
        <dbReference type="ARBA" id="ARBA00022840"/>
    </source>
</evidence>
<dbReference type="Gene3D" id="3.40.50.300">
    <property type="entry name" value="P-loop containing nucleotide triphosphate hydrolases"/>
    <property type="match status" value="1"/>
</dbReference>
<dbReference type="SUPFAM" id="SSF52540">
    <property type="entry name" value="P-loop containing nucleoside triphosphate hydrolases"/>
    <property type="match status" value="2"/>
</dbReference>
<dbReference type="Pfam" id="PF00271">
    <property type="entry name" value="Helicase_C"/>
    <property type="match status" value="1"/>
</dbReference>